<dbReference type="EMBL" id="BAABME010014576">
    <property type="protein sequence ID" value="GAA0187300.1"/>
    <property type="molecule type" value="Genomic_DNA"/>
</dbReference>
<gene>
    <name evidence="1" type="ORF">LIER_34588</name>
</gene>
<reference evidence="1 2" key="1">
    <citation type="submission" date="2024-01" db="EMBL/GenBank/DDBJ databases">
        <title>The complete chloroplast genome sequence of Lithospermum erythrorhizon: insights into the phylogenetic relationship among Boraginaceae species and the maternal lineages of purple gromwells.</title>
        <authorList>
            <person name="Okada T."/>
            <person name="Watanabe K."/>
        </authorList>
    </citation>
    <scope>NUCLEOTIDE SEQUENCE [LARGE SCALE GENOMIC DNA]</scope>
</reference>
<keyword evidence="2" id="KW-1185">Reference proteome</keyword>
<organism evidence="1 2">
    <name type="scientific">Lithospermum erythrorhizon</name>
    <name type="common">Purple gromwell</name>
    <name type="synonym">Lithospermum officinale var. erythrorhizon</name>
    <dbReference type="NCBI Taxonomy" id="34254"/>
    <lineage>
        <taxon>Eukaryota</taxon>
        <taxon>Viridiplantae</taxon>
        <taxon>Streptophyta</taxon>
        <taxon>Embryophyta</taxon>
        <taxon>Tracheophyta</taxon>
        <taxon>Spermatophyta</taxon>
        <taxon>Magnoliopsida</taxon>
        <taxon>eudicotyledons</taxon>
        <taxon>Gunneridae</taxon>
        <taxon>Pentapetalae</taxon>
        <taxon>asterids</taxon>
        <taxon>lamiids</taxon>
        <taxon>Boraginales</taxon>
        <taxon>Boraginaceae</taxon>
        <taxon>Boraginoideae</taxon>
        <taxon>Lithospermeae</taxon>
        <taxon>Lithospermum</taxon>
    </lineage>
</organism>
<dbReference type="Proteomes" id="UP001454036">
    <property type="component" value="Unassembled WGS sequence"/>
</dbReference>
<evidence type="ECO:0000313" key="2">
    <source>
        <dbReference type="Proteomes" id="UP001454036"/>
    </source>
</evidence>
<dbReference type="AlphaFoldDB" id="A0AAV3S289"/>
<accession>A0AAV3S289</accession>
<name>A0AAV3S289_LITER</name>
<evidence type="ECO:0000313" key="1">
    <source>
        <dbReference type="EMBL" id="GAA0187300.1"/>
    </source>
</evidence>
<protein>
    <submittedName>
        <fullName evidence="1">Uncharacterized protein</fullName>
    </submittedName>
</protein>
<comment type="caution">
    <text evidence="1">The sequence shown here is derived from an EMBL/GenBank/DDBJ whole genome shotgun (WGS) entry which is preliminary data.</text>
</comment>
<sequence length="93" mass="10316">MGGGCSAGKDQRRGHCAVLVEIGPESLSYSTDPGETPFSLVYSTEAVLPAEVGLPTWRQRGFEEEKNSKALKEQLNFIDELRDKALFTIKFYC</sequence>
<proteinExistence type="predicted"/>